<dbReference type="InterPro" id="IPR046347">
    <property type="entry name" value="bZIP_sf"/>
</dbReference>
<name>A0A2P4ZD65_9HYPO</name>
<dbReference type="Pfam" id="PF11905">
    <property type="entry name" value="DUF3425"/>
    <property type="match status" value="1"/>
</dbReference>
<comment type="caution">
    <text evidence="3">The sequence shown here is derived from an EMBL/GenBank/DDBJ whole genome shotgun (WGS) entry which is preliminary data.</text>
</comment>
<dbReference type="GeneID" id="29987024"/>
<dbReference type="AlphaFoldDB" id="A0A2P4ZD65"/>
<dbReference type="PANTHER" id="PTHR38116:SF5">
    <property type="entry name" value="BZIP DOMAIN-CONTAINING PROTEIN"/>
    <property type="match status" value="1"/>
</dbReference>
<evidence type="ECO:0000256" key="1">
    <source>
        <dbReference type="SAM" id="MobiDB-lite"/>
    </source>
</evidence>
<dbReference type="Gene3D" id="1.20.5.170">
    <property type="match status" value="1"/>
</dbReference>
<organism evidence="3 4">
    <name type="scientific">Trichoderma gamsii</name>
    <dbReference type="NCBI Taxonomy" id="398673"/>
    <lineage>
        <taxon>Eukaryota</taxon>
        <taxon>Fungi</taxon>
        <taxon>Dikarya</taxon>
        <taxon>Ascomycota</taxon>
        <taxon>Pezizomycotina</taxon>
        <taxon>Sordariomycetes</taxon>
        <taxon>Hypocreomycetidae</taxon>
        <taxon>Hypocreales</taxon>
        <taxon>Hypocreaceae</taxon>
        <taxon>Trichoderma</taxon>
    </lineage>
</organism>
<dbReference type="RefSeq" id="XP_024404819.1">
    <property type="nucleotide sequence ID" value="XM_024550438.1"/>
</dbReference>
<reference evidence="3 4" key="1">
    <citation type="journal article" date="2016" name="Genome Announc.">
        <title>Draft Whole-Genome Sequence of Trichoderma gamsii T6085, a Promising Biocontrol Agent of Fusarium Head Blight on Wheat.</title>
        <authorList>
            <person name="Baroncelli R."/>
            <person name="Zapparata A."/>
            <person name="Piaggeschi G."/>
            <person name="Sarrocco S."/>
            <person name="Vannacci G."/>
        </authorList>
    </citation>
    <scope>NUCLEOTIDE SEQUENCE [LARGE SCALE GENOMIC DNA]</scope>
    <source>
        <strain evidence="3 4">T6085</strain>
    </source>
</reference>
<proteinExistence type="predicted"/>
<keyword evidence="4" id="KW-1185">Reference proteome</keyword>
<dbReference type="Proteomes" id="UP000054821">
    <property type="component" value="Unassembled WGS sequence"/>
</dbReference>
<dbReference type="STRING" id="398673.A0A2P4ZD65"/>
<dbReference type="PANTHER" id="PTHR38116">
    <property type="entry name" value="CHROMOSOME 7, WHOLE GENOME SHOTGUN SEQUENCE"/>
    <property type="match status" value="1"/>
</dbReference>
<dbReference type="InterPro" id="IPR021833">
    <property type="entry name" value="DUF3425"/>
</dbReference>
<protein>
    <recommendedName>
        <fullName evidence="2">BZIP domain-containing protein</fullName>
    </recommendedName>
</protein>
<dbReference type="EMBL" id="JPDN02000040">
    <property type="protein sequence ID" value="PON22235.1"/>
    <property type="molecule type" value="Genomic_DNA"/>
</dbReference>
<evidence type="ECO:0000313" key="3">
    <source>
        <dbReference type="EMBL" id="PON22235.1"/>
    </source>
</evidence>
<evidence type="ECO:0000313" key="4">
    <source>
        <dbReference type="Proteomes" id="UP000054821"/>
    </source>
</evidence>
<accession>A0A2P4ZD65</accession>
<feature type="region of interest" description="Disordered" evidence="1">
    <location>
        <begin position="19"/>
        <end position="77"/>
    </location>
</feature>
<dbReference type="CDD" id="cd14688">
    <property type="entry name" value="bZIP_YAP"/>
    <property type="match status" value="1"/>
</dbReference>
<gene>
    <name evidence="3" type="ORF">TGAM01_v208916</name>
</gene>
<dbReference type="SUPFAM" id="SSF57959">
    <property type="entry name" value="Leucine zipper domain"/>
    <property type="match status" value="1"/>
</dbReference>
<feature type="region of interest" description="Disordered" evidence="1">
    <location>
        <begin position="212"/>
        <end position="243"/>
    </location>
</feature>
<feature type="domain" description="BZIP" evidence="2">
    <location>
        <begin position="63"/>
        <end position="78"/>
    </location>
</feature>
<dbReference type="InterPro" id="IPR004827">
    <property type="entry name" value="bZIP"/>
</dbReference>
<sequence>MLQVDDEICMPLTMEDVGAMTTDAEKATEEQQLDQSDIEQALEQHEGSKSQRTKPQKLKTSERRRIQNRAAQKTYREKQKRRLQALELYAKSSTTISQDEVPFSTPTSTTGEDVAGMLGIDSPIMGLPGLLQHHSLSIPDIGINDLVSCDPNLNTSLSSRLASESVPIYDEYVPSSNFQVDNGRNSSKSFQEELFSASENRPASILGSNVITPESSLSSSHAQQSYGQARGDSAPNGDSHDGSEADSLLAQFLLQDDVTLSIGLLRDIRKHKITLRDVLRLGLQSLEGKSSSTAGSARVTENSLQQHAYLQLPDLHTNTIRLTQMSFVAAVLHNASMLGITTSEILSHDTESYFCINRGAPDASKHATQEPTLDHIKEHLKPTQNQLTHRHHPYIDTLPFRAFRDRLIAVIHAQPPIINMPELCHDLQSDGVICWGSNAGAGTGHSGAPWDIRSWEVRPWFLKKWWMLTEGADGEMYQQAKWWCEMRGEDMPAVW</sequence>
<dbReference type="GO" id="GO:0003700">
    <property type="term" value="F:DNA-binding transcription factor activity"/>
    <property type="evidence" value="ECO:0007669"/>
    <property type="project" value="InterPro"/>
</dbReference>
<dbReference type="PROSITE" id="PS00036">
    <property type="entry name" value="BZIP_BASIC"/>
    <property type="match status" value="1"/>
</dbReference>
<evidence type="ECO:0000259" key="2">
    <source>
        <dbReference type="PROSITE" id="PS00036"/>
    </source>
</evidence>